<dbReference type="NCBIfam" id="TIGR02580">
    <property type="entry name" value="cas_RAMP_Cmr4"/>
    <property type="match status" value="1"/>
</dbReference>
<feature type="domain" description="CRISPR type III-associated protein" evidence="3">
    <location>
        <begin position="22"/>
        <end position="336"/>
    </location>
</feature>
<evidence type="ECO:0000259" key="3">
    <source>
        <dbReference type="Pfam" id="PF03787"/>
    </source>
</evidence>
<sequence length="344" mass="38431">MQTESPTNKSNWPQTAILYLFCRTPLHVGAGASVGAIDLPIIRERHTDFPIIPGSTLKGVFADEWNELKNQSWQRSTEGERLFGKGSDKEAQSGLLQFSEAKLLAFPIRSLKGCFGWISCPLILKRYIRDKEHKDQNLYDGLSNLSLEDNEFLSDQACSLLVDSNSVVLEEYIFNKKASSLNWEELSKLLDFNSIAKELGDNLWEEIPKRLIILSDGMMSFFAKTACEIAQHVKISDETGTAESGALFNQENVPSETLFCSIIRKGCERPNPLSVSSNPPQTNSSSELEPTSSSSHQNNQGQDNLRDPFEILSQKIKEKKYLFQFGADSGTGLGYCSTYLHQQG</sequence>
<dbReference type="Pfam" id="PF03787">
    <property type="entry name" value="RAMPs"/>
    <property type="match status" value="1"/>
</dbReference>
<evidence type="ECO:0000256" key="2">
    <source>
        <dbReference type="SAM" id="MobiDB-lite"/>
    </source>
</evidence>
<evidence type="ECO:0000313" key="5">
    <source>
        <dbReference type="Proteomes" id="UP000297713"/>
    </source>
</evidence>
<dbReference type="PANTHER" id="PTHR36700">
    <property type="entry name" value="CRISPR SYSTEM CMR SUBUNIT CMR4"/>
    <property type="match status" value="1"/>
</dbReference>
<keyword evidence="5" id="KW-1185">Reference proteome</keyword>
<comment type="caution">
    <text evidence="4">The sequence shown here is derived from an EMBL/GenBank/DDBJ whole genome shotgun (WGS) entry which is preliminary data.</text>
</comment>
<dbReference type="Proteomes" id="UP000297713">
    <property type="component" value="Unassembled WGS sequence"/>
</dbReference>
<evidence type="ECO:0000313" key="4">
    <source>
        <dbReference type="EMBL" id="TFE65872.1"/>
    </source>
</evidence>
<dbReference type="PANTHER" id="PTHR36700:SF1">
    <property type="entry name" value="CRISPR SYSTEM CMR SUBUNIT CMR4"/>
    <property type="match status" value="1"/>
</dbReference>
<dbReference type="InterPro" id="IPR005537">
    <property type="entry name" value="RAMP_III_fam"/>
</dbReference>
<reference evidence="4 5" key="1">
    <citation type="submission" date="2016-05" db="EMBL/GenBank/DDBJ databases">
        <title>Diversity and Homogeneity among Thermoacidophilic Verrucomicrobia Methanotrophs Linked with Geographical Origin.</title>
        <authorList>
            <person name="Erikstad H.-A."/>
            <person name="Smestad N.B."/>
            <person name="Ceballos R.M."/>
            <person name="Birkeland N.-K."/>
        </authorList>
    </citation>
    <scope>NUCLEOTIDE SEQUENCE [LARGE SCALE GENOMIC DNA]</scope>
    <source>
        <strain evidence="4 5">Phi</strain>
    </source>
</reference>
<feature type="compositionally biased region" description="Polar residues" evidence="2">
    <location>
        <begin position="273"/>
        <end position="283"/>
    </location>
</feature>
<feature type="compositionally biased region" description="Low complexity" evidence="2">
    <location>
        <begin position="284"/>
        <end position="295"/>
    </location>
</feature>
<proteinExistence type="predicted"/>
<accession>A0A4Y8P6R8</accession>
<dbReference type="GO" id="GO:0051607">
    <property type="term" value="P:defense response to virus"/>
    <property type="evidence" value="ECO:0007669"/>
    <property type="project" value="UniProtKB-KW"/>
</dbReference>
<dbReference type="RefSeq" id="WP_134440895.1">
    <property type="nucleotide sequence ID" value="NZ_LXQC01000198.1"/>
</dbReference>
<dbReference type="EMBL" id="LXQC01000198">
    <property type="protein sequence ID" value="TFE65872.1"/>
    <property type="molecule type" value="Genomic_DNA"/>
</dbReference>
<keyword evidence="1" id="KW-0051">Antiviral defense</keyword>
<gene>
    <name evidence="4" type="ORF">A7Q10_02585</name>
</gene>
<dbReference type="OrthoDB" id="9789361at2"/>
<protein>
    <submittedName>
        <fullName evidence="4">Type III-B CRISPR module RAMP protein Cmr4</fullName>
    </submittedName>
</protein>
<evidence type="ECO:0000256" key="1">
    <source>
        <dbReference type="ARBA" id="ARBA00023118"/>
    </source>
</evidence>
<dbReference type="AlphaFoldDB" id="A0A4Y8P6R8"/>
<name>A0A4Y8P6R8_9BACT</name>
<dbReference type="InterPro" id="IPR013410">
    <property type="entry name" value="CRISPR-assoc_RAMP_Cmr4"/>
</dbReference>
<feature type="region of interest" description="Disordered" evidence="2">
    <location>
        <begin position="271"/>
        <end position="305"/>
    </location>
</feature>
<organism evidence="4 5">
    <name type="scientific">Methylacidiphilum caldifontis</name>
    <dbReference type="NCBI Taxonomy" id="2795386"/>
    <lineage>
        <taxon>Bacteria</taxon>
        <taxon>Pseudomonadati</taxon>
        <taxon>Verrucomicrobiota</taxon>
        <taxon>Methylacidiphilae</taxon>
        <taxon>Methylacidiphilales</taxon>
        <taxon>Methylacidiphilaceae</taxon>
        <taxon>Methylacidiphilum (ex Ratnadevi et al. 2023)</taxon>
    </lineage>
</organism>